<name>A0A518ESG7_9BACT</name>
<dbReference type="AlphaFoldDB" id="A0A518ESG7"/>
<evidence type="ECO:0000313" key="2">
    <source>
        <dbReference type="EMBL" id="QDV07034.1"/>
    </source>
</evidence>
<dbReference type="EMBL" id="CP036434">
    <property type="protein sequence ID" value="QDV07034.1"/>
    <property type="molecule type" value="Genomic_DNA"/>
</dbReference>
<keyword evidence="1" id="KW-0472">Membrane</keyword>
<organism evidence="2 3">
    <name type="scientific">Saltatorellus ferox</name>
    <dbReference type="NCBI Taxonomy" id="2528018"/>
    <lineage>
        <taxon>Bacteria</taxon>
        <taxon>Pseudomonadati</taxon>
        <taxon>Planctomycetota</taxon>
        <taxon>Planctomycetia</taxon>
        <taxon>Planctomycetia incertae sedis</taxon>
        <taxon>Saltatorellus</taxon>
    </lineage>
</organism>
<dbReference type="OrthoDB" id="9800207at2"/>
<feature type="transmembrane region" description="Helical" evidence="1">
    <location>
        <begin position="68"/>
        <end position="88"/>
    </location>
</feature>
<keyword evidence="1" id="KW-1133">Transmembrane helix</keyword>
<dbReference type="Proteomes" id="UP000320390">
    <property type="component" value="Chromosome"/>
</dbReference>
<sequence length="234" mass="24485">MSSNEPNPESLAACPCCGLVSHVVLAPGVSPASLTSSGSLTARCGRCGARLPQVHGAASRADDVSRRVAAVAIAALVLFPPAVTLPIMRIEEMGHSSNASIWSGSLGLLRHGDWFVGGTVFLCSIVFPLLKIGGLLAITVGRRSLQRRARRWSWRIVDLSGRWGMLDVLLVAVVVAWVKVGDLVEISPGPAAFAFTAVVLLSLLSAALFDPHALWADAPLTPSSGDPESPHTSP</sequence>
<evidence type="ECO:0000313" key="3">
    <source>
        <dbReference type="Proteomes" id="UP000320390"/>
    </source>
</evidence>
<keyword evidence="3" id="KW-1185">Reference proteome</keyword>
<dbReference type="Pfam" id="PF04403">
    <property type="entry name" value="PqiA"/>
    <property type="match status" value="1"/>
</dbReference>
<feature type="transmembrane region" description="Helical" evidence="1">
    <location>
        <begin position="159"/>
        <end position="178"/>
    </location>
</feature>
<feature type="transmembrane region" description="Helical" evidence="1">
    <location>
        <begin position="114"/>
        <end position="138"/>
    </location>
</feature>
<dbReference type="InterPro" id="IPR007498">
    <property type="entry name" value="PqiA-like"/>
</dbReference>
<reference evidence="2 3" key="1">
    <citation type="submission" date="2019-02" db="EMBL/GenBank/DDBJ databases">
        <title>Deep-cultivation of Planctomycetes and their phenomic and genomic characterization uncovers novel biology.</title>
        <authorList>
            <person name="Wiegand S."/>
            <person name="Jogler M."/>
            <person name="Boedeker C."/>
            <person name="Pinto D."/>
            <person name="Vollmers J."/>
            <person name="Rivas-Marin E."/>
            <person name="Kohn T."/>
            <person name="Peeters S.H."/>
            <person name="Heuer A."/>
            <person name="Rast P."/>
            <person name="Oberbeckmann S."/>
            <person name="Bunk B."/>
            <person name="Jeske O."/>
            <person name="Meyerdierks A."/>
            <person name="Storesund J.E."/>
            <person name="Kallscheuer N."/>
            <person name="Luecker S."/>
            <person name="Lage O.M."/>
            <person name="Pohl T."/>
            <person name="Merkel B.J."/>
            <person name="Hornburger P."/>
            <person name="Mueller R.-W."/>
            <person name="Bruemmer F."/>
            <person name="Labrenz M."/>
            <person name="Spormann A.M."/>
            <person name="Op den Camp H."/>
            <person name="Overmann J."/>
            <person name="Amann R."/>
            <person name="Jetten M.S.M."/>
            <person name="Mascher T."/>
            <person name="Medema M.H."/>
            <person name="Devos D.P."/>
            <person name="Kaster A.-K."/>
            <person name="Ovreas L."/>
            <person name="Rohde M."/>
            <person name="Galperin M.Y."/>
            <person name="Jogler C."/>
        </authorList>
    </citation>
    <scope>NUCLEOTIDE SEQUENCE [LARGE SCALE GENOMIC DNA]</scope>
    <source>
        <strain evidence="2 3">Poly30</strain>
    </source>
</reference>
<gene>
    <name evidence="2" type="primary">pqiA</name>
    <name evidence="2" type="ORF">Poly30_25530</name>
</gene>
<evidence type="ECO:0000256" key="1">
    <source>
        <dbReference type="SAM" id="Phobius"/>
    </source>
</evidence>
<proteinExistence type="predicted"/>
<keyword evidence="1" id="KW-0812">Transmembrane</keyword>
<feature type="transmembrane region" description="Helical" evidence="1">
    <location>
        <begin position="190"/>
        <end position="209"/>
    </location>
</feature>
<accession>A0A518ESG7</accession>
<protein>
    <submittedName>
        <fullName evidence="2">Paraquat-inducible protein A</fullName>
    </submittedName>
</protein>